<accession>A0AAD9K3D6</accession>
<proteinExistence type="predicted"/>
<dbReference type="AlphaFoldDB" id="A0AAD9K3D6"/>
<sequence>MVIKLYVSRTSGNVLETLKLSDDEMVALPPQIFKGQSYRGDYNTFLQAVESEHLFKYLDMEVPTDEVEYQRKHEAKA</sequence>
<reference evidence="1" key="1">
    <citation type="journal article" date="2023" name="Mol. Biol. Evol.">
        <title>Third-Generation Sequencing Reveals the Adaptive Role of the Epigenome in Three Deep-Sea Polychaetes.</title>
        <authorList>
            <person name="Perez M."/>
            <person name="Aroh O."/>
            <person name="Sun Y."/>
            <person name="Lan Y."/>
            <person name="Juniper S.K."/>
            <person name="Young C.R."/>
            <person name="Angers B."/>
            <person name="Qian P.Y."/>
        </authorList>
    </citation>
    <scope>NUCLEOTIDE SEQUENCE</scope>
    <source>
        <strain evidence="1">P08H-3</strain>
    </source>
</reference>
<dbReference type="EMBL" id="JAODUP010000084">
    <property type="protein sequence ID" value="KAK2163200.1"/>
    <property type="molecule type" value="Genomic_DNA"/>
</dbReference>
<organism evidence="1 2">
    <name type="scientific">Paralvinella palmiformis</name>
    <dbReference type="NCBI Taxonomy" id="53620"/>
    <lineage>
        <taxon>Eukaryota</taxon>
        <taxon>Metazoa</taxon>
        <taxon>Spiralia</taxon>
        <taxon>Lophotrochozoa</taxon>
        <taxon>Annelida</taxon>
        <taxon>Polychaeta</taxon>
        <taxon>Sedentaria</taxon>
        <taxon>Canalipalpata</taxon>
        <taxon>Terebellida</taxon>
        <taxon>Terebelliformia</taxon>
        <taxon>Alvinellidae</taxon>
        <taxon>Paralvinella</taxon>
    </lineage>
</organism>
<keyword evidence="2" id="KW-1185">Reference proteome</keyword>
<comment type="caution">
    <text evidence="1">The sequence shown here is derived from an EMBL/GenBank/DDBJ whole genome shotgun (WGS) entry which is preliminary data.</text>
</comment>
<name>A0AAD9K3D6_9ANNE</name>
<dbReference type="InterPro" id="IPR006993">
    <property type="entry name" value="Glut_rich_SH3-bd"/>
</dbReference>
<dbReference type="Proteomes" id="UP001208570">
    <property type="component" value="Unassembled WGS sequence"/>
</dbReference>
<evidence type="ECO:0000313" key="1">
    <source>
        <dbReference type="EMBL" id="KAK2163200.1"/>
    </source>
</evidence>
<evidence type="ECO:0000313" key="2">
    <source>
        <dbReference type="Proteomes" id="UP001208570"/>
    </source>
</evidence>
<dbReference type="Gene3D" id="3.40.30.10">
    <property type="entry name" value="Glutaredoxin"/>
    <property type="match status" value="1"/>
</dbReference>
<gene>
    <name evidence="1" type="ORF">LSH36_84g09013</name>
</gene>
<dbReference type="Pfam" id="PF04908">
    <property type="entry name" value="SH3BGR"/>
    <property type="match status" value="1"/>
</dbReference>
<protein>
    <submittedName>
        <fullName evidence="1">Uncharacterized protein</fullName>
    </submittedName>
</protein>